<reference evidence="1 2" key="1">
    <citation type="submission" date="2024-12" db="EMBL/GenBank/DDBJ databases">
        <title>The unique morphological basis and parallel evolutionary history of personate flowers in Penstemon.</title>
        <authorList>
            <person name="Depatie T.H."/>
            <person name="Wessinger C.A."/>
        </authorList>
    </citation>
    <scope>NUCLEOTIDE SEQUENCE [LARGE SCALE GENOMIC DNA]</scope>
    <source>
        <strain evidence="1">WTNN_2</strain>
        <tissue evidence="1">Leaf</tissue>
    </source>
</reference>
<proteinExistence type="predicted"/>
<name>A0ABD3RGZ3_9LAMI</name>
<dbReference type="EMBL" id="JBJXBP010000008">
    <property type="protein sequence ID" value="KAL3812304.1"/>
    <property type="molecule type" value="Genomic_DNA"/>
</dbReference>
<organism evidence="1 2">
    <name type="scientific">Penstemon smallii</name>
    <dbReference type="NCBI Taxonomy" id="265156"/>
    <lineage>
        <taxon>Eukaryota</taxon>
        <taxon>Viridiplantae</taxon>
        <taxon>Streptophyta</taxon>
        <taxon>Embryophyta</taxon>
        <taxon>Tracheophyta</taxon>
        <taxon>Spermatophyta</taxon>
        <taxon>Magnoliopsida</taxon>
        <taxon>eudicotyledons</taxon>
        <taxon>Gunneridae</taxon>
        <taxon>Pentapetalae</taxon>
        <taxon>asterids</taxon>
        <taxon>lamiids</taxon>
        <taxon>Lamiales</taxon>
        <taxon>Plantaginaceae</taxon>
        <taxon>Cheloneae</taxon>
        <taxon>Penstemon</taxon>
    </lineage>
</organism>
<gene>
    <name evidence="1" type="ORF">ACJIZ3_013572</name>
</gene>
<dbReference type="Proteomes" id="UP001634393">
    <property type="component" value="Unassembled WGS sequence"/>
</dbReference>
<dbReference type="AlphaFoldDB" id="A0ABD3RGZ3"/>
<sequence>MLLPATPISPSYVLIRSTKIEVCQLRSPFLTNARSHRKSASCSAKFPMMDPFHDPSKIIPYLNYTKEKLWEITPASVKQFPWKKAETVALQELLVLGKETLKWGLIACFAMSFISDVVYSISRNKELVFTFSLFVGCVMANYFDEITKEFVSNQKDEHATWRLLGIGCFLVIVKVIVSGGKDFLLHAAAAANGGLMQVLWKLKRLPKQHGSDEYLWENASNASN</sequence>
<accession>A0ABD3RGZ3</accession>
<evidence type="ECO:0000313" key="2">
    <source>
        <dbReference type="Proteomes" id="UP001634393"/>
    </source>
</evidence>
<comment type="caution">
    <text evidence="1">The sequence shown here is derived from an EMBL/GenBank/DDBJ whole genome shotgun (WGS) entry which is preliminary data.</text>
</comment>
<dbReference type="PANTHER" id="PTHR36000:SF3">
    <property type="entry name" value="EMBRYO DEFECTIVE 1273"/>
    <property type="match status" value="1"/>
</dbReference>
<dbReference type="PANTHER" id="PTHR36000">
    <property type="entry name" value="DEFECTIVE 1273 PROTEIN, PUTATIVE-RELATED"/>
    <property type="match status" value="1"/>
</dbReference>
<keyword evidence="2" id="KW-1185">Reference proteome</keyword>
<protein>
    <submittedName>
        <fullName evidence="1">Uncharacterized protein</fullName>
    </submittedName>
</protein>
<evidence type="ECO:0000313" key="1">
    <source>
        <dbReference type="EMBL" id="KAL3812304.1"/>
    </source>
</evidence>